<dbReference type="PROSITE" id="PS51257">
    <property type="entry name" value="PROKAR_LIPOPROTEIN"/>
    <property type="match status" value="1"/>
</dbReference>
<dbReference type="AlphaFoldDB" id="A0AAP0LN43"/>
<feature type="transmembrane region" description="Helical" evidence="2">
    <location>
        <begin position="59"/>
        <end position="79"/>
    </location>
</feature>
<keyword evidence="5" id="KW-1185">Reference proteome</keyword>
<gene>
    <name evidence="4" type="ORF">WN944_024511</name>
</gene>
<proteinExistence type="predicted"/>
<dbReference type="Proteomes" id="UP001428341">
    <property type="component" value="Unassembled WGS sequence"/>
</dbReference>
<keyword evidence="3" id="KW-0732">Signal</keyword>
<reference evidence="4 5" key="1">
    <citation type="submission" date="2024-05" db="EMBL/GenBank/DDBJ databases">
        <title>Haplotype-resolved chromosome-level genome assembly of Huyou (Citrus changshanensis).</title>
        <authorList>
            <person name="Miao C."/>
            <person name="Chen W."/>
            <person name="Wu Y."/>
            <person name="Wang L."/>
            <person name="Zhao S."/>
            <person name="Grierson D."/>
            <person name="Xu C."/>
            <person name="Chen K."/>
        </authorList>
    </citation>
    <scope>NUCLEOTIDE SEQUENCE [LARGE SCALE GENOMIC DNA]</scope>
    <source>
        <strain evidence="4">01-14</strain>
        <tissue evidence="4">Leaf</tissue>
    </source>
</reference>
<dbReference type="PANTHER" id="PTHR34672:SF2">
    <property type="entry name" value="ARABINOGALACTAN PROTEIN 23"/>
    <property type="match status" value="1"/>
</dbReference>
<evidence type="ECO:0000256" key="2">
    <source>
        <dbReference type="SAM" id="Phobius"/>
    </source>
</evidence>
<evidence type="ECO:0000256" key="3">
    <source>
        <dbReference type="SAM" id="SignalP"/>
    </source>
</evidence>
<protein>
    <recommendedName>
        <fullName evidence="6">Arabinogalactan peptide 23-like</fullName>
    </recommendedName>
</protein>
<accession>A0AAP0LN43</accession>
<name>A0AAP0LN43_9ROSI</name>
<feature type="chain" id="PRO_5042998411" description="Arabinogalactan peptide 23-like" evidence="3">
    <location>
        <begin position="24"/>
        <end position="80"/>
    </location>
</feature>
<keyword evidence="2" id="KW-0812">Transmembrane</keyword>
<keyword evidence="2" id="KW-0472">Membrane</keyword>
<feature type="signal peptide" evidence="3">
    <location>
        <begin position="1"/>
        <end position="23"/>
    </location>
</feature>
<evidence type="ECO:0000313" key="5">
    <source>
        <dbReference type="Proteomes" id="UP001428341"/>
    </source>
</evidence>
<comment type="caution">
    <text evidence="4">The sequence shown here is derived from an EMBL/GenBank/DDBJ whole genome shotgun (WGS) entry which is preliminary data.</text>
</comment>
<dbReference type="EMBL" id="JBCGBO010000024">
    <property type="protein sequence ID" value="KAK9181374.1"/>
    <property type="molecule type" value="Genomic_DNA"/>
</dbReference>
<evidence type="ECO:0000313" key="4">
    <source>
        <dbReference type="EMBL" id="KAK9181374.1"/>
    </source>
</evidence>
<feature type="region of interest" description="Disordered" evidence="1">
    <location>
        <begin position="33"/>
        <end position="54"/>
    </location>
</feature>
<evidence type="ECO:0000256" key="1">
    <source>
        <dbReference type="SAM" id="MobiDB-lite"/>
    </source>
</evidence>
<organism evidence="4 5">
    <name type="scientific">Citrus x changshan-huyou</name>
    <dbReference type="NCBI Taxonomy" id="2935761"/>
    <lineage>
        <taxon>Eukaryota</taxon>
        <taxon>Viridiplantae</taxon>
        <taxon>Streptophyta</taxon>
        <taxon>Embryophyta</taxon>
        <taxon>Tracheophyta</taxon>
        <taxon>Spermatophyta</taxon>
        <taxon>Magnoliopsida</taxon>
        <taxon>eudicotyledons</taxon>
        <taxon>Gunneridae</taxon>
        <taxon>Pentapetalae</taxon>
        <taxon>rosids</taxon>
        <taxon>malvids</taxon>
        <taxon>Sapindales</taxon>
        <taxon>Rutaceae</taxon>
        <taxon>Aurantioideae</taxon>
        <taxon>Citrus</taxon>
    </lineage>
</organism>
<sequence length="80" mass="7830">MDVRKISCAVLVAVAACLSVAVAADPVLAPAPATAQGPEAGGPGPSMAPSDSADGAAETLPVMGSLVVASLVSFLAYYWQ</sequence>
<evidence type="ECO:0008006" key="6">
    <source>
        <dbReference type="Google" id="ProtNLM"/>
    </source>
</evidence>
<dbReference type="PANTHER" id="PTHR34672">
    <property type="entry name" value="POLLEN-SPECIFIC ARABINOGALACTA PROTEIN BAN102"/>
    <property type="match status" value="1"/>
</dbReference>
<keyword evidence="2" id="KW-1133">Transmembrane helix</keyword>
<dbReference type="InterPro" id="IPR044702">
    <property type="entry name" value="AGP23/40"/>
</dbReference>